<proteinExistence type="predicted"/>
<evidence type="ECO:0000313" key="2">
    <source>
        <dbReference type="Proteomes" id="UP000593577"/>
    </source>
</evidence>
<dbReference type="EMBL" id="JABFAA010000013">
    <property type="protein sequence ID" value="MBA0699365.1"/>
    <property type="molecule type" value="Genomic_DNA"/>
</dbReference>
<evidence type="ECO:0000313" key="1">
    <source>
        <dbReference type="EMBL" id="MBA0699365.1"/>
    </source>
</evidence>
<protein>
    <submittedName>
        <fullName evidence="1">Uncharacterized protein</fullName>
    </submittedName>
</protein>
<name>A0A7J8YIH1_GOSAI</name>
<dbReference type="Proteomes" id="UP000593577">
    <property type="component" value="Unassembled WGS sequence"/>
</dbReference>
<comment type="caution">
    <text evidence="1">The sequence shown here is derived from an EMBL/GenBank/DDBJ whole genome shotgun (WGS) entry which is preliminary data.</text>
</comment>
<dbReference type="AlphaFoldDB" id="A0A7J8YIH1"/>
<gene>
    <name evidence="1" type="ORF">Goari_001009</name>
</gene>
<keyword evidence="2" id="KW-1185">Reference proteome</keyword>
<sequence>YIVWLAIGFNLLNVKGKVALVITYSAICSIARNESGEILAACTYPHYCVADAFTADVWACE</sequence>
<reference evidence="1 2" key="1">
    <citation type="journal article" date="2019" name="Genome Biol. Evol.">
        <title>Insights into the evolution of the New World diploid cottons (Gossypium, subgenus Houzingenia) based on genome sequencing.</title>
        <authorList>
            <person name="Grover C.E."/>
            <person name="Arick M.A. 2nd"/>
            <person name="Thrash A."/>
            <person name="Conover J.L."/>
            <person name="Sanders W.S."/>
            <person name="Peterson D.G."/>
            <person name="Frelichowski J.E."/>
            <person name="Scheffler J.A."/>
            <person name="Scheffler B.E."/>
            <person name="Wendel J.F."/>
        </authorList>
    </citation>
    <scope>NUCLEOTIDE SEQUENCE [LARGE SCALE GENOMIC DNA]</scope>
    <source>
        <strain evidence="1">185</strain>
        <tissue evidence="1">Leaf</tissue>
    </source>
</reference>
<organism evidence="1 2">
    <name type="scientific">Gossypium aridum</name>
    <name type="common">American cotton</name>
    <name type="synonym">Erioxylum aridum</name>
    <dbReference type="NCBI Taxonomy" id="34290"/>
    <lineage>
        <taxon>Eukaryota</taxon>
        <taxon>Viridiplantae</taxon>
        <taxon>Streptophyta</taxon>
        <taxon>Embryophyta</taxon>
        <taxon>Tracheophyta</taxon>
        <taxon>Spermatophyta</taxon>
        <taxon>Magnoliopsida</taxon>
        <taxon>eudicotyledons</taxon>
        <taxon>Gunneridae</taxon>
        <taxon>Pentapetalae</taxon>
        <taxon>rosids</taxon>
        <taxon>malvids</taxon>
        <taxon>Malvales</taxon>
        <taxon>Malvaceae</taxon>
        <taxon>Malvoideae</taxon>
        <taxon>Gossypium</taxon>
    </lineage>
</organism>
<feature type="non-terminal residue" evidence="1">
    <location>
        <position position="1"/>
    </location>
</feature>
<accession>A0A7J8YIH1</accession>